<proteinExistence type="predicted"/>
<evidence type="ECO:0000259" key="2">
    <source>
        <dbReference type="PROSITE" id="PS50943"/>
    </source>
</evidence>
<dbReference type="RefSeq" id="WP_397351807.1">
    <property type="nucleotide sequence ID" value="NZ_CP084058.1"/>
</dbReference>
<evidence type="ECO:0000256" key="1">
    <source>
        <dbReference type="SAM" id="MobiDB-lite"/>
    </source>
</evidence>
<organism evidence="3">
    <name type="scientific">Nonomuraea gerenzanensis</name>
    <dbReference type="NCBI Taxonomy" id="93944"/>
    <lineage>
        <taxon>Bacteria</taxon>
        <taxon>Bacillati</taxon>
        <taxon>Actinomycetota</taxon>
        <taxon>Actinomycetes</taxon>
        <taxon>Streptosporangiales</taxon>
        <taxon>Streptosporangiaceae</taxon>
        <taxon>Nonomuraea</taxon>
    </lineage>
</organism>
<feature type="domain" description="HTH cro/C1-type" evidence="2">
    <location>
        <begin position="8"/>
        <end position="41"/>
    </location>
</feature>
<gene>
    <name evidence="3" type="ORF">BN4615_P9492</name>
</gene>
<accession>A0A1M4EM98</accession>
<dbReference type="InterPro" id="IPR001387">
    <property type="entry name" value="Cro/C1-type_HTH"/>
</dbReference>
<protein>
    <recommendedName>
        <fullName evidence="2">HTH cro/C1-type domain-containing protein</fullName>
    </recommendedName>
</protein>
<reference evidence="3" key="1">
    <citation type="submission" date="2016-04" db="EMBL/GenBank/DDBJ databases">
        <authorList>
            <person name="Evans L.H."/>
            <person name="Alamgir A."/>
            <person name="Owens N."/>
            <person name="Weber N.D."/>
            <person name="Virtaneva K."/>
            <person name="Barbian K."/>
            <person name="Babar A."/>
            <person name="Rosenke K."/>
        </authorList>
    </citation>
    <scope>NUCLEOTIDE SEQUENCE</scope>
    <source>
        <strain evidence="3">Nono1</strain>
    </source>
</reference>
<name>A0A1M4EM98_9ACTN</name>
<feature type="compositionally biased region" description="Polar residues" evidence="1">
    <location>
        <begin position="111"/>
        <end position="128"/>
    </location>
</feature>
<dbReference type="AlphaFoldDB" id="A0A1M4EM98"/>
<sequence>MERFGFVMSPATLSRMLTGKRMINERELEMICKALGRDEYLPELLALRDGGAPHPPAPPPPSPPPSGTRATTETQPIGSGPRRHLFKAGLAGLATIGLITVVAFMISQGSAPTASVPTSSKTHNSPATSVALPDCTRHEVSAKDLWLRDEYGSTLVEIVQGTKLTVKNTRNPRGHRYWEVVTDDGKRGWADHRHMKPLCPVG</sequence>
<dbReference type="EMBL" id="LT559118">
    <property type="protein sequence ID" value="SBO99976.1"/>
    <property type="molecule type" value="Genomic_DNA"/>
</dbReference>
<dbReference type="CDD" id="cd00093">
    <property type="entry name" value="HTH_XRE"/>
    <property type="match status" value="1"/>
</dbReference>
<evidence type="ECO:0000313" key="3">
    <source>
        <dbReference type="EMBL" id="SBO99976.1"/>
    </source>
</evidence>
<dbReference type="PROSITE" id="PS50943">
    <property type="entry name" value="HTH_CROC1"/>
    <property type="match status" value="1"/>
</dbReference>
<feature type="region of interest" description="Disordered" evidence="1">
    <location>
        <begin position="47"/>
        <end position="82"/>
    </location>
</feature>
<feature type="compositionally biased region" description="Polar residues" evidence="1">
    <location>
        <begin position="68"/>
        <end position="77"/>
    </location>
</feature>
<feature type="compositionally biased region" description="Pro residues" evidence="1">
    <location>
        <begin position="53"/>
        <end position="66"/>
    </location>
</feature>
<feature type="region of interest" description="Disordered" evidence="1">
    <location>
        <begin position="111"/>
        <end position="130"/>
    </location>
</feature>